<keyword evidence="4" id="KW-1003">Cell membrane</keyword>
<evidence type="ECO:0000313" key="11">
    <source>
        <dbReference type="Proteomes" id="UP000199019"/>
    </source>
</evidence>
<dbReference type="RefSeq" id="WP_091757141.1">
    <property type="nucleotide sequence ID" value="NZ_FOHB01000002.1"/>
</dbReference>
<sequence>MRAAVALAGAELRRVARDRTFLFFMVLLPVLIILLIGITISSNEQIRVGVVDTGRGALSSSLARELADDPALTVESLDSRADASAALRRSEVTAAVVIPSDFDAALRAGKPVTVPVLVPGSAESSQAALTAVQAVVGRHSAAVQAAAFATDRRLGSFDQNLGAATRLQQSNQAVPLRTEVVDSASNFLPLGFSYSAPTMLVLFVFINALAGGAAMIQTRQYGILSRSLAAPTRPRDLVGGEALAYLSLTVGQAVLSVGIGAVLFGVDWGNPWAAAALIFVWALVGTGAGMLSGTLFRTPEQAGAIGPAIGIAFGMLGGCMWPLEVVPPSVRMLGHATPHAWAVDAWVEVLSRGGGLTQIAGYLGILALYAAVLLTLASLRLRRSLVTP</sequence>
<feature type="transmembrane region" description="Helical" evidence="8">
    <location>
        <begin position="303"/>
        <end position="323"/>
    </location>
</feature>
<dbReference type="PROSITE" id="PS51012">
    <property type="entry name" value="ABC_TM2"/>
    <property type="match status" value="1"/>
</dbReference>
<name>A0A1H9TQ47_9MICO</name>
<feature type="transmembrane region" description="Helical" evidence="8">
    <location>
        <begin position="21"/>
        <end position="40"/>
    </location>
</feature>
<dbReference type="Proteomes" id="UP000199019">
    <property type="component" value="Unassembled WGS sequence"/>
</dbReference>
<evidence type="ECO:0000256" key="5">
    <source>
        <dbReference type="ARBA" id="ARBA00022692"/>
    </source>
</evidence>
<evidence type="ECO:0000256" key="7">
    <source>
        <dbReference type="ARBA" id="ARBA00023136"/>
    </source>
</evidence>
<dbReference type="AlphaFoldDB" id="A0A1H9TQ47"/>
<comment type="subcellular location">
    <subcellularLocation>
        <location evidence="1">Cell membrane</location>
        <topology evidence="1">Multi-pass membrane protein</topology>
    </subcellularLocation>
</comment>
<dbReference type="PANTHER" id="PTHR30294:SF38">
    <property type="entry name" value="TRANSPORT PERMEASE PROTEIN"/>
    <property type="match status" value="1"/>
</dbReference>
<dbReference type="Gene3D" id="3.40.1710.10">
    <property type="entry name" value="abc type-2 transporter like domain"/>
    <property type="match status" value="1"/>
</dbReference>
<dbReference type="Pfam" id="PF12698">
    <property type="entry name" value="ABC2_membrane_3"/>
    <property type="match status" value="1"/>
</dbReference>
<dbReference type="STRING" id="587636.SAMN05216199_1707"/>
<evidence type="ECO:0000256" key="6">
    <source>
        <dbReference type="ARBA" id="ARBA00022989"/>
    </source>
</evidence>
<evidence type="ECO:0000256" key="4">
    <source>
        <dbReference type="ARBA" id="ARBA00022475"/>
    </source>
</evidence>
<protein>
    <submittedName>
        <fullName evidence="10">ABC-2 type transport system permease protein</fullName>
    </submittedName>
</protein>
<evidence type="ECO:0000256" key="8">
    <source>
        <dbReference type="SAM" id="Phobius"/>
    </source>
</evidence>
<dbReference type="GO" id="GO:0140359">
    <property type="term" value="F:ABC-type transporter activity"/>
    <property type="evidence" value="ECO:0007669"/>
    <property type="project" value="InterPro"/>
</dbReference>
<reference evidence="11" key="1">
    <citation type="submission" date="2016-10" db="EMBL/GenBank/DDBJ databases">
        <authorList>
            <person name="Varghese N."/>
            <person name="Submissions S."/>
        </authorList>
    </citation>
    <scope>NUCLEOTIDE SEQUENCE [LARGE SCALE GENOMIC DNA]</scope>
    <source>
        <strain evidence="11">CGMCC 1.6963</strain>
    </source>
</reference>
<feature type="transmembrane region" description="Helical" evidence="8">
    <location>
        <begin position="243"/>
        <end position="266"/>
    </location>
</feature>
<evidence type="ECO:0000313" key="10">
    <source>
        <dbReference type="EMBL" id="SER99208.1"/>
    </source>
</evidence>
<keyword evidence="7 8" id="KW-0472">Membrane</keyword>
<keyword evidence="11" id="KW-1185">Reference proteome</keyword>
<comment type="similarity">
    <text evidence="2">Belongs to the ABC-2 integral membrane protein family.</text>
</comment>
<keyword evidence="5 8" id="KW-0812">Transmembrane</keyword>
<dbReference type="PANTHER" id="PTHR30294">
    <property type="entry name" value="MEMBRANE COMPONENT OF ABC TRANSPORTER YHHJ-RELATED"/>
    <property type="match status" value="1"/>
</dbReference>
<keyword evidence="3" id="KW-0813">Transport</keyword>
<proteinExistence type="inferred from homology"/>
<evidence type="ECO:0000256" key="2">
    <source>
        <dbReference type="ARBA" id="ARBA00007783"/>
    </source>
</evidence>
<accession>A0A1H9TQ47</accession>
<feature type="transmembrane region" description="Helical" evidence="8">
    <location>
        <begin position="359"/>
        <end position="379"/>
    </location>
</feature>
<feature type="domain" description="ABC transmembrane type-2" evidence="9">
    <location>
        <begin position="161"/>
        <end position="384"/>
    </location>
</feature>
<feature type="transmembrane region" description="Helical" evidence="8">
    <location>
        <begin position="194"/>
        <end position="216"/>
    </location>
</feature>
<dbReference type="InterPro" id="IPR051449">
    <property type="entry name" value="ABC-2_transporter_component"/>
</dbReference>
<dbReference type="GO" id="GO:0005886">
    <property type="term" value="C:plasma membrane"/>
    <property type="evidence" value="ECO:0007669"/>
    <property type="project" value="UniProtKB-SubCell"/>
</dbReference>
<evidence type="ECO:0000256" key="3">
    <source>
        <dbReference type="ARBA" id="ARBA00022448"/>
    </source>
</evidence>
<gene>
    <name evidence="10" type="ORF">SAMN05216199_1707</name>
</gene>
<organism evidence="10 11">
    <name type="scientific">Pedococcus cremeus</name>
    <dbReference type="NCBI Taxonomy" id="587636"/>
    <lineage>
        <taxon>Bacteria</taxon>
        <taxon>Bacillati</taxon>
        <taxon>Actinomycetota</taxon>
        <taxon>Actinomycetes</taxon>
        <taxon>Micrococcales</taxon>
        <taxon>Intrasporangiaceae</taxon>
        <taxon>Pedococcus</taxon>
    </lineage>
</organism>
<evidence type="ECO:0000256" key="1">
    <source>
        <dbReference type="ARBA" id="ARBA00004651"/>
    </source>
</evidence>
<dbReference type="OrthoDB" id="4867262at2"/>
<dbReference type="EMBL" id="FOHB01000002">
    <property type="protein sequence ID" value="SER99208.1"/>
    <property type="molecule type" value="Genomic_DNA"/>
</dbReference>
<dbReference type="InterPro" id="IPR047817">
    <property type="entry name" value="ABC2_TM_bact-type"/>
</dbReference>
<keyword evidence="6 8" id="KW-1133">Transmembrane helix</keyword>
<evidence type="ECO:0000259" key="9">
    <source>
        <dbReference type="PROSITE" id="PS51012"/>
    </source>
</evidence>
<feature type="transmembrane region" description="Helical" evidence="8">
    <location>
        <begin position="272"/>
        <end position="291"/>
    </location>
</feature>
<dbReference type="InterPro" id="IPR013525">
    <property type="entry name" value="ABC2_TM"/>
</dbReference>